<dbReference type="AlphaFoldDB" id="A0A2N0QQV2"/>
<dbReference type="Gene3D" id="3.80.10.10">
    <property type="entry name" value="Ribonuclease Inhibitor"/>
    <property type="match status" value="1"/>
</dbReference>
<dbReference type="GO" id="GO:0031146">
    <property type="term" value="P:SCF-dependent proteasomal ubiquitin-dependent protein catabolic process"/>
    <property type="evidence" value="ECO:0007669"/>
    <property type="project" value="TreeGrafter"/>
</dbReference>
<evidence type="ECO:0000313" key="2">
    <source>
        <dbReference type="Proteomes" id="UP000232688"/>
    </source>
</evidence>
<reference evidence="1 2" key="2">
    <citation type="submission" date="2017-10" db="EMBL/GenBank/DDBJ databases">
        <title>Genome analyses suggest a sexual origin of heterokaryosis in a supposedly ancient asexual fungus.</title>
        <authorList>
            <person name="Corradi N."/>
            <person name="Sedzielewska K."/>
            <person name="Noel J."/>
            <person name="Charron P."/>
            <person name="Farinelli L."/>
            <person name="Marton T."/>
            <person name="Kruger M."/>
            <person name="Pelin A."/>
            <person name="Brachmann A."/>
            <person name="Corradi N."/>
        </authorList>
    </citation>
    <scope>NUCLEOTIDE SEQUENCE [LARGE SCALE GENOMIC DNA]</scope>
    <source>
        <strain evidence="1 2">A1</strain>
    </source>
</reference>
<comment type="caution">
    <text evidence="1">The sequence shown here is derived from an EMBL/GenBank/DDBJ whole genome shotgun (WGS) entry which is preliminary data.</text>
</comment>
<dbReference type="SUPFAM" id="SSF52047">
    <property type="entry name" value="RNI-like"/>
    <property type="match status" value="1"/>
</dbReference>
<name>A0A2N0QQV2_9GLOM</name>
<dbReference type="VEuPathDB" id="FungiDB:RhiirA1_479305"/>
<reference evidence="1 2" key="1">
    <citation type="submission" date="2017-10" db="EMBL/GenBank/DDBJ databases">
        <title>Extensive intraspecific genome diversity in a model arbuscular mycorrhizal fungus.</title>
        <authorList>
            <person name="Chen E.C.H."/>
            <person name="Morin E."/>
            <person name="Baudet D."/>
            <person name="Noel J."/>
            <person name="Ndikumana S."/>
            <person name="Charron P."/>
            <person name="St-Onge C."/>
            <person name="Giorgi J."/>
            <person name="Grigoriev I.V."/>
            <person name="Roux C."/>
            <person name="Martin F.M."/>
            <person name="Corradi N."/>
        </authorList>
    </citation>
    <scope>NUCLEOTIDE SEQUENCE [LARGE SCALE GENOMIC DNA]</scope>
    <source>
        <strain evidence="1 2">A1</strain>
    </source>
</reference>
<dbReference type="EMBL" id="LLXH01004227">
    <property type="protein sequence ID" value="PKC53435.1"/>
    <property type="molecule type" value="Genomic_DNA"/>
</dbReference>
<dbReference type="InterPro" id="IPR032675">
    <property type="entry name" value="LRR_dom_sf"/>
</dbReference>
<gene>
    <name evidence="1" type="ORF">RhiirA1_479305</name>
</gene>
<dbReference type="VEuPathDB" id="FungiDB:FUN_004874"/>
<dbReference type="SMART" id="SM00367">
    <property type="entry name" value="LRR_CC"/>
    <property type="match status" value="6"/>
</dbReference>
<evidence type="ECO:0000313" key="1">
    <source>
        <dbReference type="EMBL" id="PKC53435.1"/>
    </source>
</evidence>
<dbReference type="PANTHER" id="PTHR13318">
    <property type="entry name" value="PARTNER OF PAIRED, ISOFORM B-RELATED"/>
    <property type="match status" value="1"/>
</dbReference>
<dbReference type="InterPro" id="IPR006553">
    <property type="entry name" value="Leu-rich_rpt_Cys-con_subtyp"/>
</dbReference>
<organism evidence="1 2">
    <name type="scientific">Rhizophagus irregularis</name>
    <dbReference type="NCBI Taxonomy" id="588596"/>
    <lineage>
        <taxon>Eukaryota</taxon>
        <taxon>Fungi</taxon>
        <taxon>Fungi incertae sedis</taxon>
        <taxon>Mucoromycota</taxon>
        <taxon>Glomeromycotina</taxon>
        <taxon>Glomeromycetes</taxon>
        <taxon>Glomerales</taxon>
        <taxon>Glomeraceae</taxon>
        <taxon>Rhizophagus</taxon>
    </lineage>
</organism>
<dbReference type="GO" id="GO:0019005">
    <property type="term" value="C:SCF ubiquitin ligase complex"/>
    <property type="evidence" value="ECO:0007669"/>
    <property type="project" value="TreeGrafter"/>
</dbReference>
<sequence>MTSEIKENKINTSNKQVTHLEFVGDRTSDYNHELSVFGENITLLENFLESACNKQKTSYTLSLRSLKITHYSRLSDNKILCVLRSYPNITSLNFEQSESITYRNCLILSQLRISQYLFCGNITNNFVYKIVEAYSKLVLLCIGGLKWYKLISDQTIDVIAHSCPNLRHLSLKCCHNITDISVNRLLQHIHNLIYLELDQCRFITDSSICNTANSCPKLKHLDIDTSDASDTTICNIIYSCKNLRYLDIRCCRLATDIVIDEIVQHCSSLEFLGIQSTNVSKDALSKLNPKIKINRDSVLNIGPENELNDLWVTLVNLVQHLWLTYANLEDIVQYYKDKIKDEHYQKSIVELERNMKSMAERFSLMVRMYGLKEKINYQLTNLELYIKSKLKPKSRNITTWEGQKSKLKLK</sequence>
<dbReference type="VEuPathDB" id="FungiDB:RhiirFUN_005567"/>
<accession>A0A2N0QQV2</accession>
<dbReference type="Proteomes" id="UP000232688">
    <property type="component" value="Unassembled WGS sequence"/>
</dbReference>
<protein>
    <submittedName>
        <fullName evidence="1">RNI-like protein</fullName>
    </submittedName>
</protein>
<proteinExistence type="predicted"/>